<dbReference type="SUPFAM" id="SSF50182">
    <property type="entry name" value="Sm-like ribonucleoproteins"/>
    <property type="match status" value="1"/>
</dbReference>
<dbReference type="EMBL" id="NSGP01000002">
    <property type="protein sequence ID" value="PAT11465.1"/>
    <property type="molecule type" value="Genomic_DNA"/>
</dbReference>
<dbReference type="PANTHER" id="PTHR30460:SF0">
    <property type="entry name" value="MODERATE CONDUCTANCE MECHANOSENSITIVE CHANNEL YBIO"/>
    <property type="match status" value="1"/>
</dbReference>
<feature type="transmembrane region" description="Helical" evidence="9">
    <location>
        <begin position="94"/>
        <end position="121"/>
    </location>
</feature>
<dbReference type="AlphaFoldDB" id="A0AB36RM62"/>
<protein>
    <submittedName>
        <fullName evidence="11">Small-conductance mechanosensitive channel</fullName>
    </submittedName>
</protein>
<feature type="transmembrane region" description="Helical" evidence="9">
    <location>
        <begin position="398"/>
        <end position="417"/>
    </location>
</feature>
<feature type="region of interest" description="Disordered" evidence="8">
    <location>
        <begin position="424"/>
        <end position="519"/>
    </location>
</feature>
<proteinExistence type="inferred from homology"/>
<dbReference type="InterPro" id="IPR023408">
    <property type="entry name" value="MscS_beta-dom_sf"/>
</dbReference>
<feature type="transmembrane region" description="Helical" evidence="9">
    <location>
        <begin position="20"/>
        <end position="38"/>
    </location>
</feature>
<dbReference type="SUPFAM" id="SSF82861">
    <property type="entry name" value="Mechanosensitive channel protein MscS (YggB), transmembrane region"/>
    <property type="match status" value="1"/>
</dbReference>
<organism evidence="11 12">
    <name type="scientific">Corynebacterium hadale</name>
    <dbReference type="NCBI Taxonomy" id="2026255"/>
    <lineage>
        <taxon>Bacteria</taxon>
        <taxon>Bacillati</taxon>
        <taxon>Actinomycetota</taxon>
        <taxon>Actinomycetes</taxon>
        <taxon>Mycobacteriales</taxon>
        <taxon>Corynebacteriaceae</taxon>
        <taxon>Corynebacterium</taxon>
    </lineage>
</organism>
<evidence type="ECO:0000256" key="1">
    <source>
        <dbReference type="ARBA" id="ARBA00004141"/>
    </source>
</evidence>
<dbReference type="InterPro" id="IPR045276">
    <property type="entry name" value="YbiO_bact"/>
</dbReference>
<comment type="similarity">
    <text evidence="3">Belongs to the MscS (TC 1.A.23) family.</text>
</comment>
<evidence type="ECO:0000256" key="7">
    <source>
        <dbReference type="ARBA" id="ARBA00023136"/>
    </source>
</evidence>
<name>A0AB36RM62_9CORY</name>
<evidence type="ECO:0000256" key="6">
    <source>
        <dbReference type="ARBA" id="ARBA00022989"/>
    </source>
</evidence>
<dbReference type="Gene3D" id="2.30.30.60">
    <property type="match status" value="1"/>
</dbReference>
<feature type="compositionally biased region" description="Polar residues" evidence="8">
    <location>
        <begin position="320"/>
        <end position="337"/>
    </location>
</feature>
<evidence type="ECO:0000256" key="5">
    <source>
        <dbReference type="ARBA" id="ARBA00022692"/>
    </source>
</evidence>
<dbReference type="InterPro" id="IPR011014">
    <property type="entry name" value="MscS_channel_TM-2"/>
</dbReference>
<gene>
    <name evidence="11" type="ORF">CKJ80_02115</name>
</gene>
<reference evidence="11 12" key="1">
    <citation type="submission" date="2017-08" db="EMBL/GenBank/DDBJ databases">
        <title>Whole genome sequences of 6 clinical strains closest to Corynebacterium imitans.</title>
        <authorList>
            <person name="Bernier A.-M."/>
            <person name="Burdz T."/>
            <person name="Bernard K."/>
        </authorList>
    </citation>
    <scope>NUCLEOTIDE SEQUENCE [LARGE SCALE GENOMIC DNA]</scope>
    <source>
        <strain evidence="11 12">NML92-0415</strain>
    </source>
</reference>
<evidence type="ECO:0000259" key="10">
    <source>
        <dbReference type="Pfam" id="PF00924"/>
    </source>
</evidence>
<feature type="region of interest" description="Disordered" evidence="8">
    <location>
        <begin position="285"/>
        <end position="382"/>
    </location>
</feature>
<evidence type="ECO:0000256" key="2">
    <source>
        <dbReference type="ARBA" id="ARBA00004236"/>
    </source>
</evidence>
<dbReference type="RefSeq" id="WP_095554661.1">
    <property type="nucleotide sequence ID" value="NZ_NSGP01000002.1"/>
</dbReference>
<evidence type="ECO:0000256" key="8">
    <source>
        <dbReference type="SAM" id="MobiDB-lite"/>
    </source>
</evidence>
<evidence type="ECO:0000313" key="12">
    <source>
        <dbReference type="Proteomes" id="UP000218041"/>
    </source>
</evidence>
<evidence type="ECO:0000256" key="9">
    <source>
        <dbReference type="SAM" id="Phobius"/>
    </source>
</evidence>
<sequence>MPFKYILLSWWHWIADTGINLALLFVLALLVPRAGRFINRYFERQVTRTTDADEGKSRLALVGAAVYVGEIVAYFLLLIFALQQIGFSLAGAAIPATVVSAAVGFGAQSIIADFLAGFFILTEKQYGVGDYVSFQGSGVDIEGEVIQITMRATQIRTIEQSTVSIPNSTARVCINQSNYWSNAMVVIPVPLLGSRSADEAIARSERAARRALAQPEIADTVRDELQVHPAVSITPPATVGSPWTVDMRFLVRVDPLAQWMVERAIRVAILDEFWNEYGSATTLDGTLVDAPVTPPTTHHSRGIPPEAPSPVRPPDALDATDTTETPAPSPSAEATNSPTPPHPVDDPAAAPTRSDPASFAAHGDNARTDDAPSTDTGSDHRTWFFSSPQRVLNGIMRMSTLVLLAIFGVLLLIRGFMVQPGEESEANSGFLAPPARTTAQTTKTVPDAEDVAPTYEQTEPEFTAPAQPTTEAQQSTEHTPLETSSSDETVRSSDALQSPSASESALPQVTESATLSTEP</sequence>
<evidence type="ECO:0000313" key="11">
    <source>
        <dbReference type="EMBL" id="PAT11465.1"/>
    </source>
</evidence>
<keyword evidence="6 9" id="KW-1133">Transmembrane helix</keyword>
<dbReference type="GO" id="GO:0005886">
    <property type="term" value="C:plasma membrane"/>
    <property type="evidence" value="ECO:0007669"/>
    <property type="project" value="UniProtKB-SubCell"/>
</dbReference>
<dbReference type="Gene3D" id="1.10.287.1260">
    <property type="match status" value="1"/>
</dbReference>
<dbReference type="Pfam" id="PF00924">
    <property type="entry name" value="MS_channel_2nd"/>
    <property type="match status" value="1"/>
</dbReference>
<feature type="domain" description="Mechanosensitive ion channel MscS" evidence="10">
    <location>
        <begin position="110"/>
        <end position="169"/>
    </location>
</feature>
<feature type="compositionally biased region" description="Polar residues" evidence="8">
    <location>
        <begin position="466"/>
        <end position="519"/>
    </location>
</feature>
<dbReference type="PANTHER" id="PTHR30460">
    <property type="entry name" value="MODERATE CONDUCTANCE MECHANOSENSITIVE CHANNEL YBIO"/>
    <property type="match status" value="1"/>
</dbReference>
<feature type="transmembrane region" description="Helical" evidence="9">
    <location>
        <begin position="59"/>
        <end position="82"/>
    </location>
</feature>
<dbReference type="Proteomes" id="UP000218041">
    <property type="component" value="Unassembled WGS sequence"/>
</dbReference>
<dbReference type="GO" id="GO:0008381">
    <property type="term" value="F:mechanosensitive monoatomic ion channel activity"/>
    <property type="evidence" value="ECO:0007669"/>
    <property type="project" value="InterPro"/>
</dbReference>
<dbReference type="InterPro" id="IPR010920">
    <property type="entry name" value="LSM_dom_sf"/>
</dbReference>
<keyword evidence="5 9" id="KW-0812">Transmembrane</keyword>
<keyword evidence="7 9" id="KW-0472">Membrane</keyword>
<comment type="subcellular location">
    <subcellularLocation>
        <location evidence="2">Cell membrane</location>
    </subcellularLocation>
    <subcellularLocation>
        <location evidence="1">Membrane</location>
        <topology evidence="1">Multi-pass membrane protein</topology>
    </subcellularLocation>
</comment>
<keyword evidence="4" id="KW-1003">Cell membrane</keyword>
<dbReference type="InterPro" id="IPR006685">
    <property type="entry name" value="MscS_channel_2nd"/>
</dbReference>
<accession>A0AB36RM62</accession>
<comment type="caution">
    <text evidence="11">The sequence shown here is derived from an EMBL/GenBank/DDBJ whole genome shotgun (WGS) entry which is preliminary data.</text>
</comment>
<evidence type="ECO:0000256" key="4">
    <source>
        <dbReference type="ARBA" id="ARBA00022475"/>
    </source>
</evidence>
<evidence type="ECO:0000256" key="3">
    <source>
        <dbReference type="ARBA" id="ARBA00008017"/>
    </source>
</evidence>